<dbReference type="AlphaFoldDB" id="A0A1I7F604"/>
<reference evidence="1 2" key="1">
    <citation type="submission" date="2016-10" db="EMBL/GenBank/DDBJ databases">
        <authorList>
            <person name="de Groot N.N."/>
        </authorList>
    </citation>
    <scope>NUCLEOTIDE SEQUENCE [LARGE SCALE GENOMIC DNA]</scope>
    <source>
        <strain evidence="1 2">CGMCC 1.12333</strain>
    </source>
</reference>
<dbReference type="Proteomes" id="UP000199138">
    <property type="component" value="Unassembled WGS sequence"/>
</dbReference>
<dbReference type="InterPro" id="IPR011951">
    <property type="entry name" value="HAD-SF_hydro_IA_YjjG/PynA"/>
</dbReference>
<gene>
    <name evidence="1" type="ORF">SAMN05216480_101663</name>
</gene>
<dbReference type="InterPro" id="IPR041492">
    <property type="entry name" value="HAD_2"/>
</dbReference>
<proteinExistence type="predicted"/>
<dbReference type="NCBIfam" id="TIGR01509">
    <property type="entry name" value="HAD-SF-IA-v3"/>
    <property type="match status" value="1"/>
</dbReference>
<accession>A0A1I7F604</accession>
<dbReference type="InterPro" id="IPR052550">
    <property type="entry name" value="Pyrimidine_5'-ntase_YjjG"/>
</dbReference>
<dbReference type="SFLD" id="SFLDS00003">
    <property type="entry name" value="Haloacid_Dehalogenase"/>
    <property type="match status" value="1"/>
</dbReference>
<dbReference type="NCBIfam" id="TIGR02254">
    <property type="entry name" value="YjjG_YfnB"/>
    <property type="match status" value="1"/>
</dbReference>
<name>A0A1I7F604_9FLAO</name>
<dbReference type="InterPro" id="IPR006439">
    <property type="entry name" value="HAD-SF_hydro_IA"/>
</dbReference>
<dbReference type="STRING" id="1224947.SAMN05216480_101663"/>
<dbReference type="SFLD" id="SFLDG01135">
    <property type="entry name" value="C1.5.6:_HAD__Beta-PGM__Phospha"/>
    <property type="match status" value="1"/>
</dbReference>
<dbReference type="GO" id="GO:0008253">
    <property type="term" value="F:5'-nucleotidase activity"/>
    <property type="evidence" value="ECO:0007669"/>
    <property type="project" value="InterPro"/>
</dbReference>
<dbReference type="EMBL" id="FPBK01000001">
    <property type="protein sequence ID" value="SFU31566.1"/>
    <property type="molecule type" value="Genomic_DNA"/>
</dbReference>
<sequence length="229" mass="26883">MFREQITDVFFDLDHTLWDFEKNSALTYQKIFKENQLEVDIQQFLKLYVPINAAHWKLFREEKIGKEELRFSRLNTTFTQMNVTVADDMIYQLADDYITHLSTFNHLFDGVHEVLTYLKPNYKLHIITNGFQEVQNYKLKNSRIADYFDCVIDSEMVGVKKPNPLIFEYSLKKASVEATKSLMIGDNAEADILGAKNVGMHTIHFNSNEEDELDEGITIYKLEELKKYL</sequence>
<dbReference type="OrthoDB" id="9802350at2"/>
<dbReference type="Gene3D" id="1.10.150.240">
    <property type="entry name" value="Putative phosphatase, domain 2"/>
    <property type="match status" value="1"/>
</dbReference>
<keyword evidence="1" id="KW-0378">Hydrolase</keyword>
<dbReference type="Gene3D" id="3.40.50.1000">
    <property type="entry name" value="HAD superfamily/HAD-like"/>
    <property type="match status" value="1"/>
</dbReference>
<organism evidence="1 2">
    <name type="scientific">Pustulibacterium marinum</name>
    <dbReference type="NCBI Taxonomy" id="1224947"/>
    <lineage>
        <taxon>Bacteria</taxon>
        <taxon>Pseudomonadati</taxon>
        <taxon>Bacteroidota</taxon>
        <taxon>Flavobacteriia</taxon>
        <taxon>Flavobacteriales</taxon>
        <taxon>Flavobacteriaceae</taxon>
        <taxon>Pustulibacterium</taxon>
    </lineage>
</organism>
<dbReference type="PANTHER" id="PTHR47478">
    <property type="match status" value="1"/>
</dbReference>
<evidence type="ECO:0000313" key="1">
    <source>
        <dbReference type="EMBL" id="SFU31566.1"/>
    </source>
</evidence>
<dbReference type="PANTHER" id="PTHR47478:SF1">
    <property type="entry name" value="PYRIMIDINE 5'-NUCLEOTIDASE YJJG"/>
    <property type="match status" value="1"/>
</dbReference>
<protein>
    <submittedName>
        <fullName evidence="1">Putative hydrolase of the HAD superfamily</fullName>
    </submittedName>
</protein>
<dbReference type="SUPFAM" id="SSF56784">
    <property type="entry name" value="HAD-like"/>
    <property type="match status" value="1"/>
</dbReference>
<dbReference type="InterPro" id="IPR036412">
    <property type="entry name" value="HAD-like_sf"/>
</dbReference>
<keyword evidence="2" id="KW-1185">Reference proteome</keyword>
<dbReference type="NCBIfam" id="TIGR01549">
    <property type="entry name" value="HAD-SF-IA-v1"/>
    <property type="match status" value="1"/>
</dbReference>
<evidence type="ECO:0000313" key="2">
    <source>
        <dbReference type="Proteomes" id="UP000199138"/>
    </source>
</evidence>
<dbReference type="Pfam" id="PF13419">
    <property type="entry name" value="HAD_2"/>
    <property type="match status" value="1"/>
</dbReference>
<dbReference type="InterPro" id="IPR023214">
    <property type="entry name" value="HAD_sf"/>
</dbReference>
<dbReference type="CDD" id="cd04305">
    <property type="entry name" value="HAD_Neu5Ac-Pase_like"/>
    <property type="match status" value="1"/>
</dbReference>
<dbReference type="SFLD" id="SFLDG01129">
    <property type="entry name" value="C1.5:_HAD__Beta-PGM__Phosphata"/>
    <property type="match status" value="1"/>
</dbReference>
<dbReference type="RefSeq" id="WP_093022935.1">
    <property type="nucleotide sequence ID" value="NZ_FPBK01000001.1"/>
</dbReference>
<dbReference type="InterPro" id="IPR023198">
    <property type="entry name" value="PGP-like_dom2"/>
</dbReference>